<evidence type="ECO:0000256" key="9">
    <source>
        <dbReference type="RuleBase" id="RU363032"/>
    </source>
</evidence>
<evidence type="ECO:0000256" key="2">
    <source>
        <dbReference type="ARBA" id="ARBA00010072"/>
    </source>
</evidence>
<dbReference type="Pfam" id="PF00528">
    <property type="entry name" value="BPD_transp_1"/>
    <property type="match status" value="1"/>
</dbReference>
<comment type="similarity">
    <text evidence="2">Belongs to the binding-protein-dependent transport system permease family. HisMQ subfamily.</text>
</comment>
<evidence type="ECO:0000256" key="4">
    <source>
        <dbReference type="ARBA" id="ARBA00022475"/>
    </source>
</evidence>
<keyword evidence="12" id="KW-1185">Reference proteome</keyword>
<dbReference type="InterPro" id="IPR000515">
    <property type="entry name" value="MetI-like"/>
</dbReference>
<dbReference type="Gene3D" id="1.10.3720.10">
    <property type="entry name" value="MetI-like"/>
    <property type="match status" value="1"/>
</dbReference>
<sequence>MELFDFQVITGSLPEFWRGLLMTLQLTGIALLCGFAGAVPLAVARVSKNRWVSGPVAAYTYFFRGTPMLVQLLLIYYGAGQWQWMQAAWEAGNPVWLLFREPFFCALLAFGLNTCAYTIEIIAGAMRNTPHGEVEAAKAMGMSRFKALQRIVLPSALRRMLPSYSNEVILMLQGSAIASAVTLVDITGAARNVYSRHFAPFEAFVFAGLVYLVLTFLLVGMFKYAEGRWLAHLAPRKATKRKEAA</sequence>
<protein>
    <submittedName>
        <fullName evidence="11">L-arginine ABC transporter membrane protein /L-ornithine ABC transporter membrane protein</fullName>
    </submittedName>
</protein>
<dbReference type="AlphaFoldDB" id="A0A1N6YKG3"/>
<evidence type="ECO:0000313" key="11">
    <source>
        <dbReference type="EMBL" id="SIR15090.1"/>
    </source>
</evidence>
<name>A0A1N6YKG3_9RHOO</name>
<keyword evidence="8 9" id="KW-0472">Membrane</keyword>
<dbReference type="PROSITE" id="PS50928">
    <property type="entry name" value="ABC_TM1"/>
    <property type="match status" value="1"/>
</dbReference>
<dbReference type="GO" id="GO:0022857">
    <property type="term" value="F:transmembrane transporter activity"/>
    <property type="evidence" value="ECO:0007669"/>
    <property type="project" value="InterPro"/>
</dbReference>
<dbReference type="InterPro" id="IPR010065">
    <property type="entry name" value="AA_ABC_transptr_permease_3TM"/>
</dbReference>
<feature type="transmembrane region" description="Helical" evidence="9">
    <location>
        <begin position="20"/>
        <end position="44"/>
    </location>
</feature>
<accession>A0A1N6YKG3</accession>
<proteinExistence type="inferred from homology"/>
<evidence type="ECO:0000256" key="1">
    <source>
        <dbReference type="ARBA" id="ARBA00004429"/>
    </source>
</evidence>
<keyword evidence="3 9" id="KW-0813">Transport</keyword>
<feature type="transmembrane region" description="Helical" evidence="9">
    <location>
        <begin position="97"/>
        <end position="119"/>
    </location>
</feature>
<dbReference type="Proteomes" id="UP000186819">
    <property type="component" value="Unassembled WGS sequence"/>
</dbReference>
<dbReference type="GO" id="GO:0043190">
    <property type="term" value="C:ATP-binding cassette (ABC) transporter complex"/>
    <property type="evidence" value="ECO:0007669"/>
    <property type="project" value="InterPro"/>
</dbReference>
<evidence type="ECO:0000256" key="8">
    <source>
        <dbReference type="ARBA" id="ARBA00023136"/>
    </source>
</evidence>
<gene>
    <name evidence="11" type="ORF">SAMN05421829_110122</name>
</gene>
<keyword evidence="5" id="KW-0997">Cell inner membrane</keyword>
<dbReference type="InterPro" id="IPR043429">
    <property type="entry name" value="ArtM/GltK/GlnP/TcyL/YhdX-like"/>
</dbReference>
<organism evidence="11 12">
    <name type="scientific">Aromatoleum tolulyticum</name>
    <dbReference type="NCBI Taxonomy" id="34027"/>
    <lineage>
        <taxon>Bacteria</taxon>
        <taxon>Pseudomonadati</taxon>
        <taxon>Pseudomonadota</taxon>
        <taxon>Betaproteobacteria</taxon>
        <taxon>Rhodocyclales</taxon>
        <taxon>Rhodocyclaceae</taxon>
        <taxon>Aromatoleum</taxon>
    </lineage>
</organism>
<dbReference type="SUPFAM" id="SSF161098">
    <property type="entry name" value="MetI-like"/>
    <property type="match status" value="1"/>
</dbReference>
<feature type="domain" description="ABC transmembrane type-1" evidence="10">
    <location>
        <begin position="20"/>
        <end position="222"/>
    </location>
</feature>
<feature type="transmembrane region" description="Helical" evidence="9">
    <location>
        <begin position="203"/>
        <end position="222"/>
    </location>
</feature>
<dbReference type="STRING" id="34027.SAMN05421829_110122"/>
<evidence type="ECO:0000259" key="10">
    <source>
        <dbReference type="PROSITE" id="PS50928"/>
    </source>
</evidence>
<comment type="subcellular location">
    <subcellularLocation>
        <location evidence="1">Cell inner membrane</location>
        <topology evidence="1">Multi-pass membrane protein</topology>
    </subcellularLocation>
    <subcellularLocation>
        <location evidence="9">Cell membrane</location>
        <topology evidence="9">Multi-pass membrane protein</topology>
    </subcellularLocation>
</comment>
<dbReference type="RefSeq" id="WP_076603061.1">
    <property type="nucleotide sequence ID" value="NZ_FTMD01000010.1"/>
</dbReference>
<dbReference type="PANTHER" id="PTHR30614">
    <property type="entry name" value="MEMBRANE COMPONENT OF AMINO ACID ABC TRANSPORTER"/>
    <property type="match status" value="1"/>
</dbReference>
<evidence type="ECO:0000313" key="12">
    <source>
        <dbReference type="Proteomes" id="UP000186819"/>
    </source>
</evidence>
<dbReference type="CDD" id="cd06261">
    <property type="entry name" value="TM_PBP2"/>
    <property type="match status" value="1"/>
</dbReference>
<reference evidence="12" key="1">
    <citation type="submission" date="2017-01" db="EMBL/GenBank/DDBJ databases">
        <authorList>
            <person name="Varghese N."/>
            <person name="Submissions S."/>
        </authorList>
    </citation>
    <scope>NUCLEOTIDE SEQUENCE [LARGE SCALE GENOMIC DNA]</scope>
    <source>
        <strain evidence="12">ATCC 51758</strain>
    </source>
</reference>
<keyword evidence="4" id="KW-1003">Cell membrane</keyword>
<dbReference type="GO" id="GO:0006865">
    <property type="term" value="P:amino acid transport"/>
    <property type="evidence" value="ECO:0007669"/>
    <property type="project" value="TreeGrafter"/>
</dbReference>
<dbReference type="EMBL" id="FTMD01000010">
    <property type="protein sequence ID" value="SIR15090.1"/>
    <property type="molecule type" value="Genomic_DNA"/>
</dbReference>
<evidence type="ECO:0000256" key="3">
    <source>
        <dbReference type="ARBA" id="ARBA00022448"/>
    </source>
</evidence>
<dbReference type="NCBIfam" id="TIGR01726">
    <property type="entry name" value="HEQRo_perm_3TM"/>
    <property type="match status" value="1"/>
</dbReference>
<dbReference type="InterPro" id="IPR035906">
    <property type="entry name" value="MetI-like_sf"/>
</dbReference>
<dbReference type="OrthoDB" id="7026155at2"/>
<keyword evidence="7 9" id="KW-1133">Transmembrane helix</keyword>
<evidence type="ECO:0000256" key="6">
    <source>
        <dbReference type="ARBA" id="ARBA00022692"/>
    </source>
</evidence>
<evidence type="ECO:0000256" key="5">
    <source>
        <dbReference type="ARBA" id="ARBA00022519"/>
    </source>
</evidence>
<dbReference type="PANTHER" id="PTHR30614:SF10">
    <property type="entry name" value="ARGININE ABC TRANSPORTER PERMEASE PROTEIN ARTM"/>
    <property type="match status" value="1"/>
</dbReference>
<feature type="transmembrane region" description="Helical" evidence="9">
    <location>
        <begin position="168"/>
        <end position="191"/>
    </location>
</feature>
<feature type="transmembrane region" description="Helical" evidence="9">
    <location>
        <begin position="56"/>
        <end position="77"/>
    </location>
</feature>
<keyword evidence="6 9" id="KW-0812">Transmembrane</keyword>
<evidence type="ECO:0000256" key="7">
    <source>
        <dbReference type="ARBA" id="ARBA00022989"/>
    </source>
</evidence>